<reference evidence="2" key="1">
    <citation type="journal article" date="2019" name="Int. J. Syst. Evol. Microbiol.">
        <title>The Global Catalogue of Microorganisms (GCM) 10K type strain sequencing project: providing services to taxonomists for standard genome sequencing and annotation.</title>
        <authorList>
            <consortium name="The Broad Institute Genomics Platform"/>
            <consortium name="The Broad Institute Genome Sequencing Center for Infectious Disease"/>
            <person name="Wu L."/>
            <person name="Ma J."/>
        </authorList>
    </citation>
    <scope>NUCLEOTIDE SEQUENCE [LARGE SCALE GENOMIC DNA]</scope>
    <source>
        <strain evidence="2">JCM 13584</strain>
    </source>
</reference>
<evidence type="ECO:0000313" key="2">
    <source>
        <dbReference type="Proteomes" id="UP001499954"/>
    </source>
</evidence>
<evidence type="ECO:0000313" key="1">
    <source>
        <dbReference type="EMBL" id="GAA1948815.1"/>
    </source>
</evidence>
<organism evidence="1 2">
    <name type="scientific">Agromyces allii</name>
    <dbReference type="NCBI Taxonomy" id="393607"/>
    <lineage>
        <taxon>Bacteria</taxon>
        <taxon>Bacillati</taxon>
        <taxon>Actinomycetota</taxon>
        <taxon>Actinomycetes</taxon>
        <taxon>Micrococcales</taxon>
        <taxon>Microbacteriaceae</taxon>
        <taxon>Agromyces</taxon>
    </lineage>
</organism>
<name>A0ABP5BRN9_9MICO</name>
<keyword evidence="2" id="KW-1185">Reference proteome</keyword>
<dbReference type="EMBL" id="BAAAMK010000002">
    <property type="protein sequence ID" value="GAA1948815.1"/>
    <property type="molecule type" value="Genomic_DNA"/>
</dbReference>
<protein>
    <submittedName>
        <fullName evidence="1">Uncharacterized protein</fullName>
    </submittedName>
</protein>
<dbReference type="RefSeq" id="WP_157413271.1">
    <property type="nucleotide sequence ID" value="NZ_BAAAMK010000002.1"/>
</dbReference>
<proteinExistence type="predicted"/>
<sequence length="68" mass="7675">MDQKKVSEENAVAEVVDRLAERFPSVEKTEITRIVADEYGAFEGRPVRDFVPVLTEKGAKERVRLLVG</sequence>
<dbReference type="NCBIfam" id="NF046112">
    <property type="entry name" value="MSMEG_6209_Nter"/>
    <property type="match status" value="1"/>
</dbReference>
<dbReference type="Gene3D" id="1.10.8.1060">
    <property type="entry name" value="Corynebacterium glutamicum thioredoxin-dependent arsenate reductase, N-terminal domain"/>
    <property type="match status" value="1"/>
</dbReference>
<accession>A0ABP5BRN9</accession>
<gene>
    <name evidence="1" type="ORF">GCM10009717_13910</name>
</gene>
<comment type="caution">
    <text evidence="1">The sequence shown here is derived from an EMBL/GenBank/DDBJ whole genome shotgun (WGS) entry which is preliminary data.</text>
</comment>
<dbReference type="Proteomes" id="UP001499954">
    <property type="component" value="Unassembled WGS sequence"/>
</dbReference>